<keyword evidence="13" id="KW-0133">Cell shape</keyword>
<organism evidence="21">
    <name type="scientific">hydrocarbon metagenome</name>
    <dbReference type="NCBI Taxonomy" id="938273"/>
    <lineage>
        <taxon>unclassified sequences</taxon>
        <taxon>metagenomes</taxon>
        <taxon>ecological metagenomes</taxon>
    </lineage>
</organism>
<dbReference type="InterPro" id="IPR005882">
    <property type="entry name" value="Bifunctional_GlmU"/>
</dbReference>
<dbReference type="GO" id="GO:0006048">
    <property type="term" value="P:UDP-N-acetylglucosamine biosynthetic process"/>
    <property type="evidence" value="ECO:0007669"/>
    <property type="project" value="InterPro"/>
</dbReference>
<dbReference type="GO" id="GO:0003977">
    <property type="term" value="F:UDP-N-acetylglucosamine diphosphorylase activity"/>
    <property type="evidence" value="ECO:0007669"/>
    <property type="project" value="UniProtKB-EC"/>
</dbReference>
<evidence type="ECO:0000256" key="17">
    <source>
        <dbReference type="ARBA" id="ARBA00023316"/>
    </source>
</evidence>
<keyword evidence="12" id="KW-0460">Magnesium</keyword>
<evidence type="ECO:0000256" key="11">
    <source>
        <dbReference type="ARBA" id="ARBA00022737"/>
    </source>
</evidence>
<dbReference type="GO" id="GO:0008360">
    <property type="term" value="P:regulation of cell shape"/>
    <property type="evidence" value="ECO:0007669"/>
    <property type="project" value="UniProtKB-KW"/>
</dbReference>
<evidence type="ECO:0000256" key="9">
    <source>
        <dbReference type="ARBA" id="ARBA00022695"/>
    </source>
</evidence>
<dbReference type="EMBL" id="LNQE01001824">
    <property type="protein sequence ID" value="KUG05196.1"/>
    <property type="molecule type" value="Genomic_DNA"/>
</dbReference>
<evidence type="ECO:0000313" key="21">
    <source>
        <dbReference type="EMBL" id="KUG05196.1"/>
    </source>
</evidence>
<keyword evidence="10" id="KW-0479">Metal-binding</keyword>
<gene>
    <name evidence="21" type="ORF">ASZ90_017382</name>
</gene>
<dbReference type="InterPro" id="IPR038009">
    <property type="entry name" value="GlmU_C_LbH"/>
</dbReference>
<comment type="similarity">
    <text evidence="6">In the N-terminal section; belongs to the N-acetylglucosamine-1-phosphate uridyltransferase family.</text>
</comment>
<evidence type="ECO:0000256" key="18">
    <source>
        <dbReference type="ARBA" id="ARBA00048247"/>
    </source>
</evidence>
<dbReference type="SUPFAM" id="SSF51161">
    <property type="entry name" value="Trimeric LpxA-like enzymes"/>
    <property type="match status" value="1"/>
</dbReference>
<dbReference type="PROSITE" id="PS00101">
    <property type="entry name" value="HEXAPEP_TRANSFERASES"/>
    <property type="match status" value="1"/>
</dbReference>
<dbReference type="Gene3D" id="3.90.550.10">
    <property type="entry name" value="Spore Coat Polysaccharide Biosynthesis Protein SpsA, Chain A"/>
    <property type="match status" value="1"/>
</dbReference>
<evidence type="ECO:0000256" key="1">
    <source>
        <dbReference type="ARBA" id="ARBA00001946"/>
    </source>
</evidence>
<dbReference type="GO" id="GO:0019134">
    <property type="term" value="F:glucosamine-1-phosphate N-acetyltransferase activity"/>
    <property type="evidence" value="ECO:0007669"/>
    <property type="project" value="UniProtKB-EC"/>
</dbReference>
<name>A0A0W8E9Q0_9ZZZZ</name>
<keyword evidence="8 21" id="KW-0808">Transferase</keyword>
<keyword evidence="11" id="KW-0677">Repeat</keyword>
<dbReference type="Pfam" id="PF00483">
    <property type="entry name" value="NTP_transferase"/>
    <property type="match status" value="1"/>
</dbReference>
<evidence type="ECO:0000256" key="6">
    <source>
        <dbReference type="ARBA" id="ARBA00007947"/>
    </source>
</evidence>
<evidence type="ECO:0000256" key="19">
    <source>
        <dbReference type="ARBA" id="ARBA00048493"/>
    </source>
</evidence>
<dbReference type="CDD" id="cd02540">
    <property type="entry name" value="GT2_GlmU_N_bac"/>
    <property type="match status" value="1"/>
</dbReference>
<evidence type="ECO:0000256" key="14">
    <source>
        <dbReference type="ARBA" id="ARBA00022984"/>
    </source>
</evidence>
<protein>
    <submittedName>
        <fullName evidence="21">N-acetylglucosamine-1-phosphate uridyltransferase / glucosamine-1-phosphate n-acetyltransferase</fullName>
        <ecNumber evidence="21">2.3.1.157</ecNumber>
        <ecNumber evidence="21">2.7.7.23</ecNumber>
    </submittedName>
</protein>
<dbReference type="Gene3D" id="2.160.10.10">
    <property type="entry name" value="Hexapeptide repeat proteins"/>
    <property type="match status" value="1"/>
</dbReference>
<dbReference type="InterPro" id="IPR029044">
    <property type="entry name" value="Nucleotide-diphossugar_trans"/>
</dbReference>
<comment type="catalytic activity">
    <reaction evidence="19">
        <text>N-acetyl-alpha-D-glucosamine 1-phosphate + UTP + H(+) = UDP-N-acetyl-alpha-D-glucosamine + diphosphate</text>
        <dbReference type="Rhea" id="RHEA:13509"/>
        <dbReference type="ChEBI" id="CHEBI:15378"/>
        <dbReference type="ChEBI" id="CHEBI:33019"/>
        <dbReference type="ChEBI" id="CHEBI:46398"/>
        <dbReference type="ChEBI" id="CHEBI:57705"/>
        <dbReference type="ChEBI" id="CHEBI:57776"/>
        <dbReference type="EC" id="2.7.7.23"/>
    </reaction>
</comment>
<dbReference type="InterPro" id="IPR050065">
    <property type="entry name" value="GlmU-like"/>
</dbReference>
<comment type="similarity">
    <text evidence="5">In the C-terminal section; belongs to the transferase hexapeptide repeat family.</text>
</comment>
<evidence type="ECO:0000256" key="10">
    <source>
        <dbReference type="ARBA" id="ARBA00022723"/>
    </source>
</evidence>
<keyword evidence="9 21" id="KW-0548">Nucleotidyltransferase</keyword>
<sequence length="436" mass="47799">MCSELPKVAHKAAGKPMIVHIIDIVKKAGIEDINVIVGHGREIVQGVLTGEKVKFVVQEKQLGTGHALLQAKANIDPGSAVIVLAGDTPLLRSSTIQQLINLHMQNNSPATILSAELNNPVGYGRIIRKADQSFFRIVEEKDATEEERQVREVNAGIYCFQAGQVFELLQKINTDNAQGEYYLTDVLELINNTKQAVNIIKMEDAQEMYGVNDRIQLAYVESILRKRKSLELMREGVTIIDPSSTFIDTDVIIKKDSIILPFTIIEGTTVIGSNCQIGPYSRISNSNIGNNVIIDSSRVNEAKIGNRCTIGPYAYLRPESELHDNVKVGDFAEIKKSVIGENSKIPHLSYVGDAIVGRGVNIGAGTITCNYDGRKKHQTIIEDQAFIGSNTNLVAPVRVGENATIGAGSTIAHDVPPDNLAVERAKQRNFHNRTKR</sequence>
<dbReference type="EC" id="2.3.1.157" evidence="21"/>
<dbReference type="GO" id="GO:0005737">
    <property type="term" value="C:cytoplasm"/>
    <property type="evidence" value="ECO:0007669"/>
    <property type="project" value="UniProtKB-SubCell"/>
</dbReference>
<comment type="cofactor">
    <cofactor evidence="1">
        <name>Mg(2+)</name>
        <dbReference type="ChEBI" id="CHEBI:18420"/>
    </cofactor>
</comment>
<evidence type="ECO:0000256" key="13">
    <source>
        <dbReference type="ARBA" id="ARBA00022960"/>
    </source>
</evidence>
<evidence type="ECO:0000256" key="3">
    <source>
        <dbReference type="ARBA" id="ARBA00005166"/>
    </source>
</evidence>
<dbReference type="GO" id="GO:0000902">
    <property type="term" value="P:cell morphogenesis"/>
    <property type="evidence" value="ECO:0007669"/>
    <property type="project" value="InterPro"/>
</dbReference>
<evidence type="ECO:0000256" key="2">
    <source>
        <dbReference type="ARBA" id="ARBA00004496"/>
    </source>
</evidence>
<evidence type="ECO:0000259" key="20">
    <source>
        <dbReference type="Pfam" id="PF00483"/>
    </source>
</evidence>
<dbReference type="HAMAP" id="MF_01631">
    <property type="entry name" value="GlmU"/>
    <property type="match status" value="1"/>
</dbReference>
<dbReference type="GO" id="GO:0071555">
    <property type="term" value="P:cell wall organization"/>
    <property type="evidence" value="ECO:0007669"/>
    <property type="project" value="UniProtKB-KW"/>
</dbReference>
<dbReference type="InterPro" id="IPR005835">
    <property type="entry name" value="NTP_transferase_dom"/>
</dbReference>
<evidence type="ECO:0000256" key="7">
    <source>
        <dbReference type="ARBA" id="ARBA00022490"/>
    </source>
</evidence>
<dbReference type="InterPro" id="IPR011004">
    <property type="entry name" value="Trimer_LpxA-like_sf"/>
</dbReference>
<dbReference type="AlphaFoldDB" id="A0A0W8E9Q0"/>
<evidence type="ECO:0000256" key="4">
    <source>
        <dbReference type="ARBA" id="ARBA00005208"/>
    </source>
</evidence>
<dbReference type="PANTHER" id="PTHR43584">
    <property type="entry name" value="NUCLEOTIDYL TRANSFERASE"/>
    <property type="match status" value="1"/>
</dbReference>
<evidence type="ECO:0000256" key="5">
    <source>
        <dbReference type="ARBA" id="ARBA00007707"/>
    </source>
</evidence>
<proteinExistence type="inferred from homology"/>
<evidence type="ECO:0000256" key="15">
    <source>
        <dbReference type="ARBA" id="ARBA00023268"/>
    </source>
</evidence>
<comment type="subcellular location">
    <subcellularLocation>
        <location evidence="2">Cytoplasm</location>
    </subcellularLocation>
</comment>
<dbReference type="SUPFAM" id="SSF53448">
    <property type="entry name" value="Nucleotide-diphospho-sugar transferases"/>
    <property type="match status" value="1"/>
</dbReference>
<keyword evidence="17" id="KW-0961">Cell wall biogenesis/degradation</keyword>
<dbReference type="GO" id="GO:0000287">
    <property type="term" value="F:magnesium ion binding"/>
    <property type="evidence" value="ECO:0007669"/>
    <property type="project" value="InterPro"/>
</dbReference>
<dbReference type="NCBIfam" id="TIGR01173">
    <property type="entry name" value="glmU"/>
    <property type="match status" value="1"/>
</dbReference>
<comment type="catalytic activity">
    <reaction evidence="18">
        <text>alpha-D-glucosamine 1-phosphate + acetyl-CoA = N-acetyl-alpha-D-glucosamine 1-phosphate + CoA + H(+)</text>
        <dbReference type="Rhea" id="RHEA:13725"/>
        <dbReference type="ChEBI" id="CHEBI:15378"/>
        <dbReference type="ChEBI" id="CHEBI:57287"/>
        <dbReference type="ChEBI" id="CHEBI:57288"/>
        <dbReference type="ChEBI" id="CHEBI:57776"/>
        <dbReference type="ChEBI" id="CHEBI:58516"/>
        <dbReference type="EC" id="2.3.1.157"/>
    </reaction>
</comment>
<dbReference type="InterPro" id="IPR001451">
    <property type="entry name" value="Hexapep"/>
</dbReference>
<comment type="pathway">
    <text evidence="3">Nucleotide-sugar biosynthesis; UDP-N-acetyl-alpha-D-glucosamine biosynthesis; N-acetyl-alpha-D-glucosamine 1-phosphate from alpha-D-glucosamine 6-phosphate (route II): step 2/2.</text>
</comment>
<dbReference type="GO" id="GO:0009252">
    <property type="term" value="P:peptidoglycan biosynthetic process"/>
    <property type="evidence" value="ECO:0007669"/>
    <property type="project" value="UniProtKB-KW"/>
</dbReference>
<dbReference type="EC" id="2.7.7.23" evidence="21"/>
<dbReference type="PANTHER" id="PTHR43584:SF3">
    <property type="entry name" value="BIFUNCTIONAL PROTEIN GLMU"/>
    <property type="match status" value="1"/>
</dbReference>
<keyword evidence="14" id="KW-0573">Peptidoglycan synthesis</keyword>
<dbReference type="Pfam" id="PF00132">
    <property type="entry name" value="Hexapep"/>
    <property type="match status" value="3"/>
</dbReference>
<accession>A0A0W8E9Q0</accession>
<dbReference type="InterPro" id="IPR018357">
    <property type="entry name" value="Hexapep_transf_CS"/>
</dbReference>
<feature type="domain" description="Nucleotidyl transferase" evidence="20">
    <location>
        <begin position="6"/>
        <end position="199"/>
    </location>
</feature>
<keyword evidence="15" id="KW-0511">Multifunctional enzyme</keyword>
<evidence type="ECO:0000256" key="8">
    <source>
        <dbReference type="ARBA" id="ARBA00022679"/>
    </source>
</evidence>
<dbReference type="CDD" id="cd03353">
    <property type="entry name" value="LbH_GlmU_C"/>
    <property type="match status" value="1"/>
</dbReference>
<dbReference type="NCBIfam" id="NF010934">
    <property type="entry name" value="PRK14354.1"/>
    <property type="match status" value="1"/>
</dbReference>
<comment type="pathway">
    <text evidence="4">Nucleotide-sugar biosynthesis; UDP-N-acetyl-alpha-D-glucosamine biosynthesis; UDP-N-acetyl-alpha-D-glucosamine from N-acetyl-alpha-D-glucosamine 1-phosphate: step 1/1.</text>
</comment>
<evidence type="ECO:0000256" key="16">
    <source>
        <dbReference type="ARBA" id="ARBA00023315"/>
    </source>
</evidence>
<keyword evidence="16 21" id="KW-0012">Acyltransferase</keyword>
<comment type="caution">
    <text evidence="21">The sequence shown here is derived from an EMBL/GenBank/DDBJ whole genome shotgun (WGS) entry which is preliminary data.</text>
</comment>
<reference evidence="21" key="1">
    <citation type="journal article" date="2015" name="Proc. Natl. Acad. Sci. U.S.A.">
        <title>Networks of energetic and metabolic interactions define dynamics in microbial communities.</title>
        <authorList>
            <person name="Embree M."/>
            <person name="Liu J.K."/>
            <person name="Al-Bassam M.M."/>
            <person name="Zengler K."/>
        </authorList>
    </citation>
    <scope>NUCLEOTIDE SEQUENCE</scope>
</reference>
<keyword evidence="7" id="KW-0963">Cytoplasm</keyword>
<evidence type="ECO:0000256" key="12">
    <source>
        <dbReference type="ARBA" id="ARBA00022842"/>
    </source>
</evidence>